<dbReference type="EMBL" id="AEDD01000002">
    <property type="protein sequence ID" value="EFM12422.1"/>
    <property type="molecule type" value="Genomic_DNA"/>
</dbReference>
<organism evidence="1 2">
    <name type="scientific">Paenibacillus curdlanolyticus YK9</name>
    <dbReference type="NCBI Taxonomy" id="717606"/>
    <lineage>
        <taxon>Bacteria</taxon>
        <taxon>Bacillati</taxon>
        <taxon>Bacillota</taxon>
        <taxon>Bacilli</taxon>
        <taxon>Bacillales</taxon>
        <taxon>Paenibacillaceae</taxon>
        <taxon>Paenibacillus</taxon>
    </lineage>
</organism>
<reference evidence="1 2" key="1">
    <citation type="submission" date="2010-07" db="EMBL/GenBank/DDBJ databases">
        <title>The draft genome of Paenibacillus curdlanolyticus YK9.</title>
        <authorList>
            <consortium name="US DOE Joint Genome Institute (JGI-PGF)"/>
            <person name="Lucas S."/>
            <person name="Copeland A."/>
            <person name="Lapidus A."/>
            <person name="Cheng J.-F."/>
            <person name="Bruce D."/>
            <person name="Goodwin L."/>
            <person name="Pitluck S."/>
            <person name="Land M.L."/>
            <person name="Hauser L."/>
            <person name="Chang Y.-J."/>
            <person name="Jeffries C."/>
            <person name="Anderson I.J."/>
            <person name="Johnson E."/>
            <person name="Loganathan U."/>
            <person name="Mulhopadhyay B."/>
            <person name="Kyrpides N."/>
            <person name="Woyke T.J."/>
        </authorList>
    </citation>
    <scope>NUCLEOTIDE SEQUENCE [LARGE SCALE GENOMIC DNA]</scope>
    <source>
        <strain evidence="1 2">YK9</strain>
    </source>
</reference>
<evidence type="ECO:0000313" key="2">
    <source>
        <dbReference type="Proteomes" id="UP000005387"/>
    </source>
</evidence>
<dbReference type="OrthoDB" id="2736409at2"/>
<dbReference type="eggNOG" id="ENOG5032Z6A">
    <property type="taxonomic scope" value="Bacteria"/>
</dbReference>
<accession>E0I630</accession>
<dbReference type="Proteomes" id="UP000005387">
    <property type="component" value="Unassembled WGS sequence"/>
</dbReference>
<dbReference type="AlphaFoldDB" id="E0I630"/>
<protein>
    <recommendedName>
        <fullName evidence="3">Pullulanase</fullName>
    </recommendedName>
</protein>
<dbReference type="STRING" id="717606.PaecuDRAFT_1102"/>
<keyword evidence="2" id="KW-1185">Reference proteome</keyword>
<dbReference type="Pfam" id="PF20119">
    <property type="entry name" value="DUF6509"/>
    <property type="match status" value="1"/>
</dbReference>
<name>E0I630_9BACL</name>
<evidence type="ECO:0008006" key="3">
    <source>
        <dbReference type="Google" id="ProtNLM"/>
    </source>
</evidence>
<dbReference type="RefSeq" id="WP_006037117.1">
    <property type="nucleotide sequence ID" value="NZ_AEDD01000002.1"/>
</dbReference>
<dbReference type="InterPro" id="IPR045424">
    <property type="entry name" value="DUF6509"/>
</dbReference>
<gene>
    <name evidence="1" type="ORF">PaecuDRAFT_1102</name>
</gene>
<proteinExistence type="predicted"/>
<sequence>MLTITEYSVEFVKDPFGILAGKRYEFILDLDVPDDDELYEEQGVYARVIYSVEEAASRIVRYELRERATDRYLEIELEDEELAVLADFCREQLESGEIS</sequence>
<evidence type="ECO:0000313" key="1">
    <source>
        <dbReference type="EMBL" id="EFM12422.1"/>
    </source>
</evidence>